<organism evidence="1 2">
    <name type="scientific">Gulo gulo</name>
    <name type="common">Wolverine</name>
    <name type="synonym">Gluton</name>
    <dbReference type="NCBI Taxonomy" id="48420"/>
    <lineage>
        <taxon>Eukaryota</taxon>
        <taxon>Metazoa</taxon>
        <taxon>Chordata</taxon>
        <taxon>Craniata</taxon>
        <taxon>Vertebrata</taxon>
        <taxon>Euteleostomi</taxon>
        <taxon>Mammalia</taxon>
        <taxon>Eutheria</taxon>
        <taxon>Laurasiatheria</taxon>
        <taxon>Carnivora</taxon>
        <taxon>Caniformia</taxon>
        <taxon>Musteloidea</taxon>
        <taxon>Mustelidae</taxon>
        <taxon>Guloninae</taxon>
        <taxon>Gulo</taxon>
    </lineage>
</organism>
<evidence type="ECO:0000313" key="1">
    <source>
        <dbReference type="EMBL" id="VCW77422.1"/>
    </source>
</evidence>
<evidence type="ECO:0000313" key="2">
    <source>
        <dbReference type="Proteomes" id="UP000269945"/>
    </source>
</evidence>
<dbReference type="Proteomes" id="UP000269945">
    <property type="component" value="Unassembled WGS sequence"/>
</dbReference>
<accession>A0A9X9LNE5</accession>
<name>A0A9X9LNE5_GULGU</name>
<sequence length="120" mass="13247">MGQQPYPGEWAAPGDHPAVHTAVQATGICSGQGRISWSGHLSLCEGWWSHDPDLHNLLAQFQSPGVLIIRNTLMRLPRRSSKPFSFSMTKPCCGVADPCLSDFKKFGGPGAHTCYQKFYW</sequence>
<protein>
    <submittedName>
        <fullName evidence="1">Uncharacterized protein</fullName>
    </submittedName>
</protein>
<dbReference type="EMBL" id="CYRY02008783">
    <property type="protein sequence ID" value="VCW77422.1"/>
    <property type="molecule type" value="Genomic_DNA"/>
</dbReference>
<keyword evidence="2" id="KW-1185">Reference proteome</keyword>
<comment type="caution">
    <text evidence="1">The sequence shown here is derived from an EMBL/GenBank/DDBJ whole genome shotgun (WGS) entry which is preliminary data.</text>
</comment>
<proteinExistence type="predicted"/>
<gene>
    <name evidence="1" type="ORF">BN2614_LOCUS1</name>
</gene>
<reference evidence="1 2" key="1">
    <citation type="submission" date="2018-10" db="EMBL/GenBank/DDBJ databases">
        <authorList>
            <person name="Ekblom R."/>
            <person name="Jareborg N."/>
        </authorList>
    </citation>
    <scope>NUCLEOTIDE SEQUENCE [LARGE SCALE GENOMIC DNA]</scope>
    <source>
        <tissue evidence="1">Muscle</tissue>
    </source>
</reference>
<dbReference type="AlphaFoldDB" id="A0A9X9LNE5"/>